<feature type="binding site" evidence="12">
    <location>
        <position position="212"/>
    </location>
    <ligand>
        <name>Zn(2+)</name>
        <dbReference type="ChEBI" id="CHEBI:29105"/>
    </ligand>
</feature>
<dbReference type="InterPro" id="IPR009080">
    <property type="entry name" value="tRNAsynth_Ia_anticodon-bd"/>
</dbReference>
<feature type="binding site" evidence="12">
    <location>
        <position position="237"/>
    </location>
    <ligand>
        <name>Zn(2+)</name>
        <dbReference type="ChEBI" id="CHEBI:29105"/>
    </ligand>
</feature>
<dbReference type="Pfam" id="PF09190">
    <property type="entry name" value="DALR_2"/>
    <property type="match status" value="1"/>
</dbReference>
<keyword evidence="10 12" id="KW-0648">Protein biosynthesis</keyword>
<dbReference type="RefSeq" id="WP_015396130.1">
    <property type="nucleotide sequence ID" value="NC_020294.1"/>
</dbReference>
<dbReference type="SUPFAM" id="SSF47323">
    <property type="entry name" value="Anticodon-binding domain of a subclass of class I aminoacyl-tRNA synthetases"/>
    <property type="match status" value="1"/>
</dbReference>
<feature type="binding site" evidence="12">
    <location>
        <position position="272"/>
    </location>
    <ligand>
        <name>ATP</name>
        <dbReference type="ChEBI" id="CHEBI:30616"/>
    </ligand>
</feature>
<dbReference type="CDD" id="cd00672">
    <property type="entry name" value="CysRS_core"/>
    <property type="match status" value="1"/>
</dbReference>
<evidence type="ECO:0000256" key="3">
    <source>
        <dbReference type="ARBA" id="ARBA00011245"/>
    </source>
</evidence>
<dbReference type="PANTHER" id="PTHR10890">
    <property type="entry name" value="CYSTEINYL-TRNA SYNTHETASE"/>
    <property type="match status" value="1"/>
</dbReference>
<dbReference type="InterPro" id="IPR024909">
    <property type="entry name" value="Cys-tRNA/MSH_ligase"/>
</dbReference>
<dbReference type="SUPFAM" id="SSF52374">
    <property type="entry name" value="Nucleotidylyl transferase"/>
    <property type="match status" value="1"/>
</dbReference>
<dbReference type="NCBIfam" id="TIGR00435">
    <property type="entry name" value="cysS"/>
    <property type="match status" value="1"/>
</dbReference>
<dbReference type="eggNOG" id="COG0215">
    <property type="taxonomic scope" value="Bacteria"/>
</dbReference>
<evidence type="ECO:0000256" key="12">
    <source>
        <dbReference type="HAMAP-Rule" id="MF_00041"/>
    </source>
</evidence>
<evidence type="ECO:0000313" key="14">
    <source>
        <dbReference type="EMBL" id="AGF46719.1"/>
    </source>
</evidence>
<dbReference type="InterPro" id="IPR015273">
    <property type="entry name" value="Cys-tRNA-synt_Ia_DALR"/>
</dbReference>
<dbReference type="SMART" id="SM00840">
    <property type="entry name" value="DALR_2"/>
    <property type="match status" value="1"/>
</dbReference>
<dbReference type="GO" id="GO:0004817">
    <property type="term" value="F:cysteine-tRNA ligase activity"/>
    <property type="evidence" value="ECO:0007669"/>
    <property type="project" value="UniProtKB-UniRule"/>
</dbReference>
<dbReference type="GO" id="GO:0008270">
    <property type="term" value="F:zinc ion binding"/>
    <property type="evidence" value="ECO:0007669"/>
    <property type="project" value="UniProtKB-UniRule"/>
</dbReference>
<dbReference type="KEGG" id="kde:CDSE_0392"/>
<dbReference type="InterPro" id="IPR015803">
    <property type="entry name" value="Cys-tRNA-ligase"/>
</dbReference>
<feature type="short sequence motif" description="'HIGH' region" evidence="12">
    <location>
        <begin position="30"/>
        <end position="40"/>
    </location>
</feature>
<feature type="short sequence motif" description="'KMSKS' region" evidence="12">
    <location>
        <begin position="269"/>
        <end position="273"/>
    </location>
</feature>
<evidence type="ECO:0000256" key="7">
    <source>
        <dbReference type="ARBA" id="ARBA00022741"/>
    </source>
</evidence>
<keyword evidence="15" id="KW-1185">Reference proteome</keyword>
<dbReference type="OrthoDB" id="9815130at2"/>
<comment type="catalytic activity">
    <reaction evidence="12">
        <text>tRNA(Cys) + L-cysteine + ATP = L-cysteinyl-tRNA(Cys) + AMP + diphosphate</text>
        <dbReference type="Rhea" id="RHEA:17773"/>
        <dbReference type="Rhea" id="RHEA-COMP:9661"/>
        <dbReference type="Rhea" id="RHEA-COMP:9679"/>
        <dbReference type="ChEBI" id="CHEBI:30616"/>
        <dbReference type="ChEBI" id="CHEBI:33019"/>
        <dbReference type="ChEBI" id="CHEBI:35235"/>
        <dbReference type="ChEBI" id="CHEBI:78442"/>
        <dbReference type="ChEBI" id="CHEBI:78517"/>
        <dbReference type="ChEBI" id="CHEBI:456215"/>
        <dbReference type="EC" id="6.1.1.16"/>
    </reaction>
</comment>
<dbReference type="InterPro" id="IPR032678">
    <property type="entry name" value="tRNA-synt_1_cat_dom"/>
</dbReference>
<sequence length="482" mass="55718">MLHIYNTLTHTKDKFKPFHNGLVRMYVCGMTVYDYCHLGHARVMVVFDVIQRWLHNIGFRVEYVRNITDIDDKIINRALEIGKPIKEVTSFYINAMHADERALWVVSPNKEPKATDYVSHMLKFINLLEKNGLAYRSVDGDVNFSVRSFPSYGKLSRRTLDDLRSGERITILKSKRDPLDFVLWKKAKENEPEDSKWESSYGLGRPGWHIECSAMSHALLDLPVDIHGGGPDLVFPHHENEIAQTEGAYGERFANYWMHCGPLMVNDSKMSKSLKNYSTIRQIIGSGDLSKPEYEVNHREAEMLRFFIVRSHYRSKQNYIYENLVDAQSSLDKLYTAISNFDLSDMNGVNCLDDVDIIAFSNAMNDDFNTPKAISILFELASRTNKNHCIESAKKTKYLSNILGLLYQNPSSYFKNSTRYTRDVLDKSLYLSDHDIEELVKQRITAKTNCDYNKSDHIRSELKKSGVELEDLTDSSTRWRRV</sequence>
<dbReference type="PANTHER" id="PTHR10890:SF3">
    <property type="entry name" value="CYSTEINE--TRNA LIGASE, CYTOPLASMIC"/>
    <property type="match status" value="1"/>
</dbReference>
<keyword evidence="5 12" id="KW-0436">Ligase</keyword>
<keyword evidence="7 12" id="KW-0547">Nucleotide-binding</keyword>
<dbReference type="CDD" id="cd07963">
    <property type="entry name" value="Anticodon_Ia_Cys"/>
    <property type="match status" value="1"/>
</dbReference>
<dbReference type="GO" id="GO:0005829">
    <property type="term" value="C:cytosol"/>
    <property type="evidence" value="ECO:0007669"/>
    <property type="project" value="TreeGrafter"/>
</dbReference>
<evidence type="ECO:0000256" key="9">
    <source>
        <dbReference type="ARBA" id="ARBA00022840"/>
    </source>
</evidence>
<keyword evidence="6 12" id="KW-0479">Metal-binding</keyword>
<dbReference type="HAMAP" id="MF_00041">
    <property type="entry name" value="Cys_tRNA_synth"/>
    <property type="match status" value="1"/>
</dbReference>
<evidence type="ECO:0000256" key="10">
    <source>
        <dbReference type="ARBA" id="ARBA00022917"/>
    </source>
</evidence>
<comment type="subcellular location">
    <subcellularLocation>
        <location evidence="1 12">Cytoplasm</location>
    </subcellularLocation>
</comment>
<evidence type="ECO:0000256" key="8">
    <source>
        <dbReference type="ARBA" id="ARBA00022833"/>
    </source>
</evidence>
<keyword evidence="8 12" id="KW-0862">Zinc</keyword>
<feature type="domain" description="Cysteinyl-tRNA synthetase class Ia DALR" evidence="13">
    <location>
        <begin position="359"/>
        <end position="414"/>
    </location>
</feature>
<dbReference type="Gene3D" id="3.40.50.620">
    <property type="entry name" value="HUPs"/>
    <property type="match status" value="1"/>
</dbReference>
<dbReference type="PRINTS" id="PR00983">
    <property type="entry name" value="TRNASYNTHCYS"/>
</dbReference>
<feature type="binding site" evidence="12">
    <location>
        <position position="241"/>
    </location>
    <ligand>
        <name>Zn(2+)</name>
        <dbReference type="ChEBI" id="CHEBI:29105"/>
    </ligand>
</feature>
<dbReference type="Pfam" id="PF01406">
    <property type="entry name" value="tRNA-synt_1e"/>
    <property type="match status" value="1"/>
</dbReference>
<reference evidence="14 15" key="1">
    <citation type="journal article" date="2013" name="Genome Biol. Evol.">
        <title>Genome evolution and phylogenomic analysis of candidatus kinetoplastibacterium, the betaproteobacterial endosymbionts of strigomonas and angomonas.</title>
        <authorList>
            <person name="Alves J.M."/>
            <person name="Serrano M.G."/>
            <person name="Maia da Silva F."/>
            <person name="Voegtly L.J."/>
            <person name="Matveyev A.V."/>
            <person name="Teixeira M.M."/>
            <person name="Camargo E.P."/>
            <person name="Buck G.A."/>
        </authorList>
    </citation>
    <scope>NUCLEOTIDE SEQUENCE [LARGE SCALE GENOMIC DNA]</scope>
    <source>
        <strain evidence="14 15">TCC079E</strain>
    </source>
</reference>
<dbReference type="Gene3D" id="1.20.120.1910">
    <property type="entry name" value="Cysteine-tRNA ligase, C-terminal anti-codon recognition domain"/>
    <property type="match status" value="1"/>
</dbReference>
<evidence type="ECO:0000259" key="13">
    <source>
        <dbReference type="SMART" id="SM00840"/>
    </source>
</evidence>
<comment type="similarity">
    <text evidence="2 12">Belongs to the class-I aminoacyl-tRNA synthetase family.</text>
</comment>
<evidence type="ECO:0000256" key="2">
    <source>
        <dbReference type="ARBA" id="ARBA00005594"/>
    </source>
</evidence>
<dbReference type="AlphaFoldDB" id="M1LTU8"/>
<dbReference type="EMBL" id="CP003803">
    <property type="protein sequence ID" value="AGF46719.1"/>
    <property type="molecule type" value="Genomic_DNA"/>
</dbReference>
<dbReference type="STRING" id="1208919.CDSE_0392"/>
<comment type="subunit">
    <text evidence="3 12">Monomer.</text>
</comment>
<dbReference type="EC" id="6.1.1.16" evidence="12"/>
<dbReference type="Proteomes" id="UP000011547">
    <property type="component" value="Chromosome"/>
</dbReference>
<dbReference type="GO" id="GO:0006423">
    <property type="term" value="P:cysteinyl-tRNA aminoacylation"/>
    <property type="evidence" value="ECO:0007669"/>
    <property type="project" value="UniProtKB-UniRule"/>
</dbReference>
<dbReference type="HOGENOM" id="CLU_013528_0_1_4"/>
<evidence type="ECO:0000256" key="11">
    <source>
        <dbReference type="ARBA" id="ARBA00023146"/>
    </source>
</evidence>
<gene>
    <name evidence="12" type="primary">cysS</name>
    <name evidence="14" type="ORF">CDSE_0392</name>
</gene>
<accession>M1LTU8</accession>
<proteinExistence type="inferred from homology"/>
<evidence type="ECO:0000256" key="5">
    <source>
        <dbReference type="ARBA" id="ARBA00022598"/>
    </source>
</evidence>
<keyword evidence="4 12" id="KW-0963">Cytoplasm</keyword>
<dbReference type="InterPro" id="IPR014729">
    <property type="entry name" value="Rossmann-like_a/b/a_fold"/>
</dbReference>
<dbReference type="PATRIC" id="fig|1208919.3.peg.156"/>
<organism evidence="14 15">
    <name type="scientific">Candidatus Kinetoplastidibacterium desouzai TCC079E</name>
    <dbReference type="NCBI Taxonomy" id="1208919"/>
    <lineage>
        <taxon>Bacteria</taxon>
        <taxon>Pseudomonadati</taxon>
        <taxon>Pseudomonadota</taxon>
        <taxon>Betaproteobacteria</taxon>
        <taxon>Candidatus Kinetoplastidibacterium</taxon>
    </lineage>
</organism>
<feature type="binding site" evidence="12">
    <location>
        <position position="28"/>
    </location>
    <ligand>
        <name>Zn(2+)</name>
        <dbReference type="ChEBI" id="CHEBI:29105"/>
    </ligand>
</feature>
<evidence type="ECO:0000256" key="1">
    <source>
        <dbReference type="ARBA" id="ARBA00004496"/>
    </source>
</evidence>
<evidence type="ECO:0000256" key="4">
    <source>
        <dbReference type="ARBA" id="ARBA00022490"/>
    </source>
</evidence>
<evidence type="ECO:0000256" key="6">
    <source>
        <dbReference type="ARBA" id="ARBA00022723"/>
    </source>
</evidence>
<keyword evidence="11 12" id="KW-0030">Aminoacyl-tRNA synthetase</keyword>
<comment type="cofactor">
    <cofactor evidence="12">
        <name>Zn(2+)</name>
        <dbReference type="ChEBI" id="CHEBI:29105"/>
    </cofactor>
    <text evidence="12">Binds 1 zinc ion per subunit.</text>
</comment>
<protein>
    <recommendedName>
        <fullName evidence="12">Cysteine--tRNA ligase</fullName>
        <ecNumber evidence="12">6.1.1.16</ecNumber>
    </recommendedName>
    <alternativeName>
        <fullName evidence="12">Cysteinyl-tRNA synthetase</fullName>
        <shortName evidence="12">CysRS</shortName>
    </alternativeName>
</protein>
<name>M1LTU8_9PROT</name>
<dbReference type="GO" id="GO:0005524">
    <property type="term" value="F:ATP binding"/>
    <property type="evidence" value="ECO:0007669"/>
    <property type="project" value="UniProtKB-UniRule"/>
</dbReference>
<keyword evidence="9 12" id="KW-0067">ATP-binding</keyword>
<evidence type="ECO:0000313" key="15">
    <source>
        <dbReference type="Proteomes" id="UP000011547"/>
    </source>
</evidence>